<sequence length="340" mass="39388">MKFLIKVGASAFFLLLASFSMYLYIFDSPNVRSNHILFIPTGAEFNQVLDSIRYQNMLKSNATFHLASRLMKYHKLVKPGRYEITSEMSNKEVISMLRSGMQAPVLITFHNISFFEELSHLLSKKLEPDSGTFSRYFLTKETAAKYGFTKETFALMFLPDTYQMFWNTNPEKFAERMHKEYGKFWNEERKSQARKIGLDPIKAGILASIVESETKKADELPVVAGLYLNRLRKGMLLQADPTVVFATQLERGVRSKRVYFKDLKIESPYNTYIHKGLPPGPISFPSKLAIEAVLNPSDHNFLYMCADPERPGYHLFTDDYRQHLRNASRYHRWISAQQIN</sequence>
<comment type="similarity">
    <text evidence="7">Belongs to the transglycosylase MltG family.</text>
</comment>
<dbReference type="Proteomes" id="UP000253517">
    <property type="component" value="Unassembled WGS sequence"/>
</dbReference>
<proteinExistence type="inferred from homology"/>
<keyword evidence="4 7" id="KW-0472">Membrane</keyword>
<dbReference type="AlphaFoldDB" id="A0A368ZZA1"/>
<keyword evidence="1 7" id="KW-1003">Cell membrane</keyword>
<dbReference type="GO" id="GO:0005886">
    <property type="term" value="C:plasma membrane"/>
    <property type="evidence" value="ECO:0007669"/>
    <property type="project" value="UniProtKB-SubCell"/>
</dbReference>
<dbReference type="PANTHER" id="PTHR30518:SF2">
    <property type="entry name" value="ENDOLYTIC MUREIN TRANSGLYCOSYLASE"/>
    <property type="match status" value="1"/>
</dbReference>
<feature type="site" description="Important for catalytic activity" evidence="7">
    <location>
        <position position="213"/>
    </location>
</feature>
<keyword evidence="5 7" id="KW-0456">Lyase</keyword>
<dbReference type="HAMAP" id="MF_02065">
    <property type="entry name" value="MltG"/>
    <property type="match status" value="1"/>
</dbReference>
<keyword evidence="2 7" id="KW-0812">Transmembrane</keyword>
<dbReference type="CDD" id="cd08010">
    <property type="entry name" value="MltG_like"/>
    <property type="match status" value="1"/>
</dbReference>
<dbReference type="RefSeq" id="WP_037358969.1">
    <property type="nucleotide sequence ID" value="NZ_BHZF01000005.1"/>
</dbReference>
<dbReference type="GO" id="GO:0009252">
    <property type="term" value="P:peptidoglycan biosynthetic process"/>
    <property type="evidence" value="ECO:0007669"/>
    <property type="project" value="UniProtKB-UniRule"/>
</dbReference>
<comment type="catalytic activity">
    <reaction evidence="7">
        <text>a peptidoglycan chain = a peptidoglycan chain with N-acetyl-1,6-anhydromuramyl-[peptide] at the reducing end + a peptidoglycan chain with N-acetylglucosamine at the non-reducing end.</text>
        <dbReference type="EC" id="4.2.2.29"/>
    </reaction>
</comment>
<dbReference type="Pfam" id="PF02618">
    <property type="entry name" value="YceG"/>
    <property type="match status" value="1"/>
</dbReference>
<keyword evidence="3 7" id="KW-1133">Transmembrane helix</keyword>
<dbReference type="Gene3D" id="3.30.1490.480">
    <property type="entry name" value="Endolytic murein transglycosylase"/>
    <property type="match status" value="1"/>
</dbReference>
<evidence type="ECO:0000256" key="2">
    <source>
        <dbReference type="ARBA" id="ARBA00022692"/>
    </source>
</evidence>
<dbReference type="InterPro" id="IPR003770">
    <property type="entry name" value="MLTG-like"/>
</dbReference>
<evidence type="ECO:0000313" key="8">
    <source>
        <dbReference type="EMBL" id="RCX02350.1"/>
    </source>
</evidence>
<dbReference type="EC" id="4.2.2.29" evidence="7"/>
<evidence type="ECO:0000256" key="6">
    <source>
        <dbReference type="ARBA" id="ARBA00023316"/>
    </source>
</evidence>
<dbReference type="GO" id="GO:0071555">
    <property type="term" value="P:cell wall organization"/>
    <property type="evidence" value="ECO:0007669"/>
    <property type="project" value="UniProtKB-KW"/>
</dbReference>
<evidence type="ECO:0000313" key="9">
    <source>
        <dbReference type="Proteomes" id="UP000253517"/>
    </source>
</evidence>
<feature type="transmembrane region" description="Helical" evidence="7">
    <location>
        <begin position="7"/>
        <end position="26"/>
    </location>
</feature>
<dbReference type="Gene3D" id="3.30.160.60">
    <property type="entry name" value="Classic Zinc Finger"/>
    <property type="match status" value="1"/>
</dbReference>
<gene>
    <name evidence="7" type="primary">mltG</name>
    <name evidence="8" type="ORF">DES35_104110</name>
</gene>
<protein>
    <recommendedName>
        <fullName evidence="7">Endolytic murein transglycosylase</fullName>
        <ecNumber evidence="7">4.2.2.29</ecNumber>
    </recommendedName>
    <alternativeName>
        <fullName evidence="7">Peptidoglycan lytic transglycosylase</fullName>
    </alternativeName>
    <alternativeName>
        <fullName evidence="7">Peptidoglycan polymerization terminase</fullName>
    </alternativeName>
</protein>
<evidence type="ECO:0000256" key="4">
    <source>
        <dbReference type="ARBA" id="ARBA00023136"/>
    </source>
</evidence>
<dbReference type="PANTHER" id="PTHR30518">
    <property type="entry name" value="ENDOLYTIC MUREIN TRANSGLYCOSYLASE"/>
    <property type="match status" value="1"/>
</dbReference>
<evidence type="ECO:0000256" key="1">
    <source>
        <dbReference type="ARBA" id="ARBA00022475"/>
    </source>
</evidence>
<keyword evidence="9" id="KW-1185">Reference proteome</keyword>
<evidence type="ECO:0000256" key="7">
    <source>
        <dbReference type="HAMAP-Rule" id="MF_02065"/>
    </source>
</evidence>
<dbReference type="NCBIfam" id="TIGR00247">
    <property type="entry name" value="endolytic transglycosylase MltG"/>
    <property type="match status" value="1"/>
</dbReference>
<evidence type="ECO:0000256" key="5">
    <source>
        <dbReference type="ARBA" id="ARBA00023239"/>
    </source>
</evidence>
<evidence type="ECO:0000256" key="3">
    <source>
        <dbReference type="ARBA" id="ARBA00022989"/>
    </source>
</evidence>
<comment type="function">
    <text evidence="7">Functions as a peptidoglycan terminase that cleaves nascent peptidoglycan strands endolytically to terminate their elongation.</text>
</comment>
<comment type="caution">
    <text evidence="8">The sequence shown here is derived from an EMBL/GenBank/DDBJ whole genome shotgun (WGS) entry which is preliminary data.</text>
</comment>
<dbReference type="EMBL" id="QPJS01000004">
    <property type="protein sequence ID" value="RCX02350.1"/>
    <property type="molecule type" value="Genomic_DNA"/>
</dbReference>
<reference evidence="8 9" key="1">
    <citation type="submission" date="2018-07" db="EMBL/GenBank/DDBJ databases">
        <title>Genomic Encyclopedia of Type Strains, Phase IV (KMG-IV): sequencing the most valuable type-strain genomes for metagenomic binning, comparative biology and taxonomic classification.</title>
        <authorList>
            <person name="Goeker M."/>
        </authorList>
    </citation>
    <scope>NUCLEOTIDE SEQUENCE [LARGE SCALE GENOMIC DNA]</scope>
    <source>
        <strain evidence="8 9">DSM 21410</strain>
    </source>
</reference>
<keyword evidence="6 7" id="KW-0961">Cell wall biogenesis/degradation</keyword>
<name>A0A368ZZA1_9FLAO</name>
<comment type="subcellular location">
    <subcellularLocation>
        <location evidence="7">Cell membrane</location>
        <topology evidence="7">Single-pass membrane protein</topology>
    </subcellularLocation>
</comment>
<accession>A0A368ZZA1</accession>
<dbReference type="GO" id="GO:0008932">
    <property type="term" value="F:lytic endotransglycosylase activity"/>
    <property type="evidence" value="ECO:0007669"/>
    <property type="project" value="UniProtKB-UniRule"/>
</dbReference>
<organism evidence="8 9">
    <name type="scientific">Schleiferia thermophila</name>
    <dbReference type="NCBI Taxonomy" id="884107"/>
    <lineage>
        <taxon>Bacteria</taxon>
        <taxon>Pseudomonadati</taxon>
        <taxon>Bacteroidota</taxon>
        <taxon>Flavobacteriia</taxon>
        <taxon>Flavobacteriales</taxon>
        <taxon>Schleiferiaceae</taxon>
        <taxon>Schleiferia</taxon>
    </lineage>
</organism>